<organism evidence="2">
    <name type="scientific">Aspergillus niger</name>
    <dbReference type="NCBI Taxonomy" id="5061"/>
    <lineage>
        <taxon>Eukaryota</taxon>
        <taxon>Fungi</taxon>
        <taxon>Dikarya</taxon>
        <taxon>Ascomycota</taxon>
        <taxon>Pezizomycotina</taxon>
        <taxon>Eurotiomycetes</taxon>
        <taxon>Eurotiomycetidae</taxon>
        <taxon>Eurotiales</taxon>
        <taxon>Aspergillaceae</taxon>
        <taxon>Aspergillus</taxon>
        <taxon>Aspergillus subgen. Circumdati</taxon>
    </lineage>
</organism>
<proteinExistence type="predicted"/>
<name>A0AAJ8E090_ASPNG</name>
<dbReference type="AlphaFoldDB" id="A0AAJ8E090"/>
<dbReference type="GeneID" id="84593281"/>
<gene>
    <name evidence="2" type="ORF">An15g07690</name>
</gene>
<feature type="region of interest" description="Disordered" evidence="1">
    <location>
        <begin position="69"/>
        <end position="95"/>
    </location>
</feature>
<evidence type="ECO:0000256" key="1">
    <source>
        <dbReference type="SAM" id="MobiDB-lite"/>
    </source>
</evidence>
<reference evidence="2" key="2">
    <citation type="submission" date="2025-08" db="UniProtKB">
        <authorList>
            <consortium name="RefSeq"/>
        </authorList>
    </citation>
    <scope>IDENTIFICATION</scope>
</reference>
<sequence length="200" mass="21025">MRGQAWLKGNGPESVGISTASPAPTSSAPLQSMDDAASAYGSKTGEFGDHSQRLSGYLPKWGTDARAHSTSAQLDGIRGPIPLEGRGDSKHTTGGAVSTTWQLPVRGSFDCLCTDRQKSDEYVVARPTQNGPLHLALHLAQSCGGMNGREKTAILPRTRGETAELCGVAADQSPVPKIDPTSIVARRGWQLAGLAITVYI</sequence>
<reference evidence="2" key="1">
    <citation type="submission" date="2025-02" db="EMBL/GenBank/DDBJ databases">
        <authorList>
            <consortium name="NCBI Genome Project"/>
        </authorList>
    </citation>
    <scope>NUCLEOTIDE SEQUENCE</scope>
</reference>
<feature type="compositionally biased region" description="Low complexity" evidence="1">
    <location>
        <begin position="18"/>
        <end position="29"/>
    </location>
</feature>
<protein>
    <submittedName>
        <fullName evidence="2">Uncharacterized protein</fullName>
    </submittedName>
</protein>
<feature type="region of interest" description="Disordered" evidence="1">
    <location>
        <begin position="1"/>
        <end position="51"/>
    </location>
</feature>
<dbReference type="RefSeq" id="XP_059602643.1">
    <property type="nucleotide sequence ID" value="XM_059744830.1"/>
</dbReference>
<dbReference type="KEGG" id="ang:An15g07690"/>
<accession>A0AAJ8E090</accession>
<evidence type="ECO:0000313" key="2">
    <source>
        <dbReference type="RefSeq" id="XP_059602643.1"/>
    </source>
</evidence>